<dbReference type="InterPro" id="IPR016171">
    <property type="entry name" value="Vanillyl_alc_oxidase_C-sub2"/>
</dbReference>
<keyword evidence="6" id="KW-1185">Reference proteome</keyword>
<keyword evidence="1" id="KW-0285">Flavoprotein</keyword>
<protein>
    <submittedName>
        <fullName evidence="5">FAD-linked oxidoreductase</fullName>
    </submittedName>
</protein>
<dbReference type="GO" id="GO:0016020">
    <property type="term" value="C:membrane"/>
    <property type="evidence" value="ECO:0007669"/>
    <property type="project" value="InterPro"/>
</dbReference>
<proteinExistence type="predicted"/>
<accession>A0A852ST81</accession>
<dbReference type="PANTHER" id="PTHR43762:SF1">
    <property type="entry name" value="D-ARABINONO-1,4-LACTONE OXIDASE"/>
    <property type="match status" value="1"/>
</dbReference>
<dbReference type="GO" id="GO:0003885">
    <property type="term" value="F:D-arabinono-1,4-lactone oxidase activity"/>
    <property type="evidence" value="ECO:0007669"/>
    <property type="project" value="InterPro"/>
</dbReference>
<dbReference type="SUPFAM" id="SSF55103">
    <property type="entry name" value="FAD-linked oxidases, C-terminal domain"/>
    <property type="match status" value="1"/>
</dbReference>
<evidence type="ECO:0000313" key="5">
    <source>
        <dbReference type="EMBL" id="NYD71894.1"/>
    </source>
</evidence>
<dbReference type="InterPro" id="IPR016164">
    <property type="entry name" value="FAD-linked_Oxase-like_C"/>
</dbReference>
<evidence type="ECO:0000256" key="3">
    <source>
        <dbReference type="ARBA" id="ARBA00023002"/>
    </source>
</evidence>
<dbReference type="InterPro" id="IPR036318">
    <property type="entry name" value="FAD-bd_PCMH-like_sf"/>
</dbReference>
<organism evidence="5 6">
    <name type="scientific">Herbiconiux flava</name>
    <dbReference type="NCBI Taxonomy" id="881268"/>
    <lineage>
        <taxon>Bacteria</taxon>
        <taxon>Bacillati</taxon>
        <taxon>Actinomycetota</taxon>
        <taxon>Actinomycetes</taxon>
        <taxon>Micrococcales</taxon>
        <taxon>Microbacteriaceae</taxon>
        <taxon>Herbiconiux</taxon>
    </lineage>
</organism>
<reference evidence="5 6" key="1">
    <citation type="submission" date="2020-07" db="EMBL/GenBank/DDBJ databases">
        <title>Sequencing the genomes of 1000 actinobacteria strains.</title>
        <authorList>
            <person name="Klenk H.-P."/>
        </authorList>
    </citation>
    <scope>NUCLEOTIDE SEQUENCE [LARGE SCALE GENOMIC DNA]</scope>
    <source>
        <strain evidence="5 6">DSM 26474</strain>
    </source>
</reference>
<dbReference type="InterPro" id="IPR010031">
    <property type="entry name" value="FAD_lactone_oxidase-like"/>
</dbReference>
<gene>
    <name evidence="5" type="ORF">BJ984_003052</name>
</gene>
<dbReference type="SUPFAM" id="SSF56176">
    <property type="entry name" value="FAD-binding/transporter-associated domain-like"/>
    <property type="match status" value="1"/>
</dbReference>
<dbReference type="InterPro" id="IPR016167">
    <property type="entry name" value="FAD-bd_PCMH_sub1"/>
</dbReference>
<dbReference type="Pfam" id="PF01565">
    <property type="entry name" value="FAD_binding_4"/>
    <property type="match status" value="1"/>
</dbReference>
<evidence type="ECO:0000259" key="4">
    <source>
        <dbReference type="PROSITE" id="PS51387"/>
    </source>
</evidence>
<sequence length="462" mass="49857">MTAANGTWRNWARTERVKPQRVERPTSIGAVQRAVRAAARGGQRIKAVGAGHSFTGIAVATGVLLELDELTGLVSVDRERSRVTLLAGTRLHQLPALLGPHELALANMGDIDRQSISGAISTGTHGTGARFGGLATQVVGLTLVTADGELLRIDEHENAELLPAAALSLGALGIIVEVTLQCVPEFVLHAVERPLPLDEVLTGLHGPDGVVDTSDHFEFYWFPHTRSAVTKTNTRLDAGAPTRPLSRLSSFVDDTLLANGVYGVTCAAGRMVPAIIPTVNGLAERLWSNREFSDRSHRVFATRRTVRFREMEYAVPAADVPEVLRAIDALIEERGWRISFPIEVRFAPADQLWLSTASARDSGYIAVHRYYREDHRAYFEAVEEIMTAHAGRPHWGKLHTRTAADLSELYPQHGAFVALRDRLDPRGLFTNVYLDRVLGAPAAASASAASEAATGTGGAAGA</sequence>
<dbReference type="RefSeq" id="WP_179548741.1">
    <property type="nucleotide sequence ID" value="NZ_BSEW01000002.1"/>
</dbReference>
<dbReference type="Gene3D" id="1.10.45.10">
    <property type="entry name" value="Vanillyl-alcohol Oxidase, Chain A, domain 4"/>
    <property type="match status" value="1"/>
</dbReference>
<dbReference type="GO" id="GO:0080049">
    <property type="term" value="F:L-gulono-1,4-lactone dehydrogenase activity"/>
    <property type="evidence" value="ECO:0007669"/>
    <property type="project" value="TreeGrafter"/>
</dbReference>
<dbReference type="Pfam" id="PF04030">
    <property type="entry name" value="ALO"/>
    <property type="match status" value="1"/>
</dbReference>
<dbReference type="EMBL" id="JACCBM010000001">
    <property type="protein sequence ID" value="NYD71894.1"/>
    <property type="molecule type" value="Genomic_DNA"/>
</dbReference>
<dbReference type="NCBIfam" id="TIGR01679">
    <property type="entry name" value="bact_FAD_ox"/>
    <property type="match status" value="1"/>
</dbReference>
<feature type="domain" description="FAD-binding PCMH-type" evidence="4">
    <location>
        <begin position="15"/>
        <end position="185"/>
    </location>
</feature>
<dbReference type="Gene3D" id="3.30.43.10">
    <property type="entry name" value="Uridine Diphospho-n-acetylenolpyruvylglucosamine Reductase, domain 2"/>
    <property type="match status" value="1"/>
</dbReference>
<dbReference type="InterPro" id="IPR016169">
    <property type="entry name" value="FAD-bd_PCMH_sub2"/>
</dbReference>
<comment type="caution">
    <text evidence="5">The sequence shown here is derived from an EMBL/GenBank/DDBJ whole genome shotgun (WGS) entry which is preliminary data.</text>
</comment>
<evidence type="ECO:0000313" key="6">
    <source>
        <dbReference type="Proteomes" id="UP000549913"/>
    </source>
</evidence>
<dbReference type="InterPro" id="IPR006094">
    <property type="entry name" value="Oxid_FAD_bind_N"/>
</dbReference>
<dbReference type="PANTHER" id="PTHR43762">
    <property type="entry name" value="L-GULONOLACTONE OXIDASE"/>
    <property type="match status" value="1"/>
</dbReference>
<dbReference type="PIRSF" id="PIRSF000136">
    <property type="entry name" value="LGO_GLO"/>
    <property type="match status" value="1"/>
</dbReference>
<dbReference type="Gene3D" id="3.30.70.2520">
    <property type="match status" value="1"/>
</dbReference>
<dbReference type="AlphaFoldDB" id="A0A852ST81"/>
<dbReference type="PROSITE" id="PS51387">
    <property type="entry name" value="FAD_PCMH"/>
    <property type="match status" value="1"/>
</dbReference>
<keyword evidence="2" id="KW-0274">FAD</keyword>
<evidence type="ECO:0000256" key="2">
    <source>
        <dbReference type="ARBA" id="ARBA00022827"/>
    </source>
</evidence>
<dbReference type="Proteomes" id="UP000549913">
    <property type="component" value="Unassembled WGS sequence"/>
</dbReference>
<dbReference type="InterPro" id="IPR016166">
    <property type="entry name" value="FAD-bd_PCMH"/>
</dbReference>
<name>A0A852ST81_9MICO</name>
<dbReference type="GO" id="GO:0071949">
    <property type="term" value="F:FAD binding"/>
    <property type="evidence" value="ECO:0007669"/>
    <property type="project" value="InterPro"/>
</dbReference>
<keyword evidence="3" id="KW-0560">Oxidoreductase</keyword>
<evidence type="ECO:0000256" key="1">
    <source>
        <dbReference type="ARBA" id="ARBA00022630"/>
    </source>
</evidence>
<dbReference type="Gene3D" id="3.30.465.10">
    <property type="match status" value="1"/>
</dbReference>
<dbReference type="InterPro" id="IPR007173">
    <property type="entry name" value="ALO_C"/>
</dbReference>